<organism evidence="1 2">
    <name type="scientific">Halobium palmae</name>
    <dbReference type="NCBI Taxonomy" id="1776492"/>
    <lineage>
        <taxon>Archaea</taxon>
        <taxon>Methanobacteriati</taxon>
        <taxon>Methanobacteriota</taxon>
        <taxon>Stenosarchaea group</taxon>
        <taxon>Halobacteria</taxon>
        <taxon>Halobacteriales</taxon>
        <taxon>Haloferacaceae</taxon>
        <taxon>Halobium</taxon>
    </lineage>
</organism>
<comment type="caution">
    <text evidence="1">The sequence shown here is derived from an EMBL/GenBank/DDBJ whole genome shotgun (WGS) entry which is preliminary data.</text>
</comment>
<sequence>MSDSSPVKKAYSYIERGFPNGEIRVPRRGSELFAHEVNRIIEEKLTFDIHDARLTHREIWESIKELLVEIKREEVNEGLSEDIETLFDRRKGDVLSELFGKELKEYTLTFPLNLGVLEPLVDELPVLNREFKPVPQNEWIEEYFDVAKAEDDGFLRNFLDVSPNDFLSETFSYYKIRYNARSEGYALYRIQDLANIALGKLNHCIFRHSREIPRPRNETALPHETWAALKEPAVYLVFQEGEYLFPRPMDYGYRRGAKTSHRHQQYIERFYDLPTLSEDDDVDTDLINALLAFQDGMTESLRRKSFFGFWRGIEILSQVGRPKSEIKNRSRFGREYMWGENAVLPIFEKTHEELDDIRNKLAHDGVHVFVGDDHRNYTKLLLDGMIELYYEERDNFDQDGFGTFLEYGVEYKENTDKIARVLEFASR</sequence>
<evidence type="ECO:0008006" key="3">
    <source>
        <dbReference type="Google" id="ProtNLM"/>
    </source>
</evidence>
<dbReference type="Proteomes" id="UP001596328">
    <property type="component" value="Unassembled WGS sequence"/>
</dbReference>
<protein>
    <recommendedName>
        <fullName evidence="3">Apea-like HEPN domain-containing protein</fullName>
    </recommendedName>
</protein>
<gene>
    <name evidence="1" type="ORF">ACFQE1_00430</name>
</gene>
<evidence type="ECO:0000313" key="1">
    <source>
        <dbReference type="EMBL" id="MFC6722892.1"/>
    </source>
</evidence>
<keyword evidence="2" id="KW-1185">Reference proteome</keyword>
<proteinExistence type="predicted"/>
<evidence type="ECO:0000313" key="2">
    <source>
        <dbReference type="Proteomes" id="UP001596328"/>
    </source>
</evidence>
<name>A0ABD5RUT6_9EURY</name>
<dbReference type="EMBL" id="JBHSWU010000001">
    <property type="protein sequence ID" value="MFC6722892.1"/>
    <property type="molecule type" value="Genomic_DNA"/>
</dbReference>
<dbReference type="AlphaFoldDB" id="A0ABD5RUT6"/>
<reference evidence="1 2" key="1">
    <citation type="journal article" date="2019" name="Int. J. Syst. Evol. Microbiol.">
        <title>The Global Catalogue of Microorganisms (GCM) 10K type strain sequencing project: providing services to taxonomists for standard genome sequencing and annotation.</title>
        <authorList>
            <consortium name="The Broad Institute Genomics Platform"/>
            <consortium name="The Broad Institute Genome Sequencing Center for Infectious Disease"/>
            <person name="Wu L."/>
            <person name="Ma J."/>
        </authorList>
    </citation>
    <scope>NUCLEOTIDE SEQUENCE [LARGE SCALE GENOMIC DNA]</scope>
    <source>
        <strain evidence="1 2">NBRC 111368</strain>
    </source>
</reference>
<accession>A0ABD5RUT6</accession>